<evidence type="ECO:0000256" key="1">
    <source>
        <dbReference type="SAM" id="Phobius"/>
    </source>
</evidence>
<keyword evidence="1" id="KW-0812">Transmembrane</keyword>
<dbReference type="RefSeq" id="WP_390221549.1">
    <property type="nucleotide sequence ID" value="NZ_JBHTAA010000001.1"/>
</dbReference>
<dbReference type="Proteomes" id="UP001596481">
    <property type="component" value="Unassembled WGS sequence"/>
</dbReference>
<dbReference type="EMBL" id="JBHTAA010000001">
    <property type="protein sequence ID" value="MFC7202249.1"/>
    <property type="molecule type" value="Genomic_DNA"/>
</dbReference>
<comment type="caution">
    <text evidence="2">The sequence shown here is derived from an EMBL/GenBank/DDBJ whole genome shotgun (WGS) entry which is preliminary data.</text>
</comment>
<evidence type="ECO:0000313" key="2">
    <source>
        <dbReference type="EMBL" id="MFC7202249.1"/>
    </source>
</evidence>
<dbReference type="AlphaFoldDB" id="A0ABD5ZAV6"/>
<proteinExistence type="predicted"/>
<keyword evidence="1" id="KW-1133">Transmembrane helix</keyword>
<keyword evidence="1" id="KW-0472">Membrane</keyword>
<sequence>MRWILFESDMLRSISTRRTLFALSSVATAIGICAVIGALVGYRAEWTVTGLLLGVAVFVFVSQR</sequence>
<name>A0ABD5ZAV6_9EURY</name>
<accession>A0ABD5ZAV6</accession>
<reference evidence="2 3" key="1">
    <citation type="journal article" date="2019" name="Int. J. Syst. Evol. Microbiol.">
        <title>The Global Catalogue of Microorganisms (GCM) 10K type strain sequencing project: providing services to taxonomists for standard genome sequencing and annotation.</title>
        <authorList>
            <consortium name="The Broad Institute Genomics Platform"/>
            <consortium name="The Broad Institute Genome Sequencing Center for Infectious Disease"/>
            <person name="Wu L."/>
            <person name="Ma J."/>
        </authorList>
    </citation>
    <scope>NUCLEOTIDE SEQUENCE [LARGE SCALE GENOMIC DNA]</scope>
    <source>
        <strain evidence="2 3">DSM 29988</strain>
    </source>
</reference>
<feature type="transmembrane region" description="Helical" evidence="1">
    <location>
        <begin position="46"/>
        <end position="62"/>
    </location>
</feature>
<organism evidence="2 3">
    <name type="scientific">Haloferax namakaokahaiae</name>
    <dbReference type="NCBI Taxonomy" id="1748331"/>
    <lineage>
        <taxon>Archaea</taxon>
        <taxon>Methanobacteriati</taxon>
        <taxon>Methanobacteriota</taxon>
        <taxon>Stenosarchaea group</taxon>
        <taxon>Halobacteria</taxon>
        <taxon>Halobacteriales</taxon>
        <taxon>Haloferacaceae</taxon>
        <taxon>Haloferax</taxon>
    </lineage>
</organism>
<protein>
    <submittedName>
        <fullName evidence="2">Uncharacterized protein</fullName>
    </submittedName>
</protein>
<gene>
    <name evidence="2" type="ORF">ACFQJC_01875</name>
</gene>
<feature type="transmembrane region" description="Helical" evidence="1">
    <location>
        <begin position="20"/>
        <end position="40"/>
    </location>
</feature>
<evidence type="ECO:0000313" key="3">
    <source>
        <dbReference type="Proteomes" id="UP001596481"/>
    </source>
</evidence>
<keyword evidence="3" id="KW-1185">Reference proteome</keyword>